<dbReference type="RefSeq" id="WP_090556166.1">
    <property type="nucleotide sequence ID" value="NZ_FNRA01000004.1"/>
</dbReference>
<accession>A0A1H4CCX9</accession>
<gene>
    <name evidence="1" type="ORF">SAMN05443550_1042</name>
</gene>
<dbReference type="Proteomes" id="UP000198850">
    <property type="component" value="Unassembled WGS sequence"/>
</dbReference>
<reference evidence="1 2" key="1">
    <citation type="submission" date="2016-10" db="EMBL/GenBank/DDBJ databases">
        <authorList>
            <person name="de Groot N.N."/>
        </authorList>
    </citation>
    <scope>NUCLEOTIDE SEQUENCE [LARGE SCALE GENOMIC DNA]</scope>
    <source>
        <strain evidence="1 2">DSM 19033</strain>
    </source>
</reference>
<proteinExistence type="predicted"/>
<keyword evidence="2" id="KW-1185">Reference proteome</keyword>
<dbReference type="AlphaFoldDB" id="A0A1H4CCX9"/>
<protein>
    <recommendedName>
        <fullName evidence="3">Cro/C1-type HTH DNA-binding domain-containing protein</fullName>
    </recommendedName>
</protein>
<dbReference type="EMBL" id="FNRA01000004">
    <property type="protein sequence ID" value="SEA58251.1"/>
    <property type="molecule type" value="Genomic_DNA"/>
</dbReference>
<sequence length="186" mass="21030">MALTSKKVYQHLGSFLKNQNISNNEIYFKTGIDPTRISKLSRPEKDTISALEFYLIALAIGADLDEMANHVFSDYRLKETPISSTAQTHKLTELGKFLNEGLILQKTVAHRTNIKESKLSSLSNDKNIVPMAKDLYLIALALNKKPSDAFNFVNKDVVLNSSNEEEQLREKYKKLLLNAKTKRDGI</sequence>
<organism evidence="1 2">
    <name type="scientific">Pedobacter hartonius</name>
    <dbReference type="NCBI Taxonomy" id="425514"/>
    <lineage>
        <taxon>Bacteria</taxon>
        <taxon>Pseudomonadati</taxon>
        <taxon>Bacteroidota</taxon>
        <taxon>Sphingobacteriia</taxon>
        <taxon>Sphingobacteriales</taxon>
        <taxon>Sphingobacteriaceae</taxon>
        <taxon>Pedobacter</taxon>
    </lineage>
</organism>
<evidence type="ECO:0000313" key="2">
    <source>
        <dbReference type="Proteomes" id="UP000198850"/>
    </source>
</evidence>
<evidence type="ECO:0000313" key="1">
    <source>
        <dbReference type="EMBL" id="SEA58251.1"/>
    </source>
</evidence>
<dbReference type="STRING" id="425514.SAMN05443550_1042"/>
<evidence type="ECO:0008006" key="3">
    <source>
        <dbReference type="Google" id="ProtNLM"/>
    </source>
</evidence>
<dbReference type="OrthoDB" id="1123008at2"/>
<name>A0A1H4CCX9_9SPHI</name>